<evidence type="ECO:0000313" key="2">
    <source>
        <dbReference type="Proteomes" id="UP000324897"/>
    </source>
</evidence>
<feature type="non-terminal residue" evidence="1">
    <location>
        <position position="1"/>
    </location>
</feature>
<comment type="caution">
    <text evidence="1">The sequence shown here is derived from an EMBL/GenBank/DDBJ whole genome shotgun (WGS) entry which is preliminary data.</text>
</comment>
<protein>
    <submittedName>
        <fullName evidence="1">Uncharacterized protein</fullName>
    </submittedName>
</protein>
<reference evidence="1 2" key="1">
    <citation type="journal article" date="2019" name="Sci. Rep.">
        <title>A high-quality genome of Eragrostis curvula grass provides insights into Poaceae evolution and supports new strategies to enhance forage quality.</title>
        <authorList>
            <person name="Carballo J."/>
            <person name="Santos B.A.C.M."/>
            <person name="Zappacosta D."/>
            <person name="Garbus I."/>
            <person name="Selva J.P."/>
            <person name="Gallo C.A."/>
            <person name="Diaz A."/>
            <person name="Albertini E."/>
            <person name="Caccamo M."/>
            <person name="Echenique V."/>
        </authorList>
    </citation>
    <scope>NUCLEOTIDE SEQUENCE [LARGE SCALE GENOMIC DNA]</scope>
    <source>
        <strain evidence="2">cv. Victoria</strain>
        <tissue evidence="1">Leaf</tissue>
    </source>
</reference>
<proteinExistence type="predicted"/>
<dbReference type="AlphaFoldDB" id="A0A5J9UZU0"/>
<dbReference type="Proteomes" id="UP000324897">
    <property type="component" value="Chromosome 1"/>
</dbReference>
<dbReference type="Gramene" id="TVU29145">
    <property type="protein sequence ID" value="TVU29145"/>
    <property type="gene ID" value="EJB05_20699"/>
</dbReference>
<gene>
    <name evidence="1" type="ORF">EJB05_20699</name>
</gene>
<evidence type="ECO:0000313" key="1">
    <source>
        <dbReference type="EMBL" id="TVU29145.1"/>
    </source>
</evidence>
<name>A0A5J9UZU0_9POAL</name>
<organism evidence="1 2">
    <name type="scientific">Eragrostis curvula</name>
    <name type="common">weeping love grass</name>
    <dbReference type="NCBI Taxonomy" id="38414"/>
    <lineage>
        <taxon>Eukaryota</taxon>
        <taxon>Viridiplantae</taxon>
        <taxon>Streptophyta</taxon>
        <taxon>Embryophyta</taxon>
        <taxon>Tracheophyta</taxon>
        <taxon>Spermatophyta</taxon>
        <taxon>Magnoliopsida</taxon>
        <taxon>Liliopsida</taxon>
        <taxon>Poales</taxon>
        <taxon>Poaceae</taxon>
        <taxon>PACMAD clade</taxon>
        <taxon>Chloridoideae</taxon>
        <taxon>Eragrostideae</taxon>
        <taxon>Eragrostidinae</taxon>
        <taxon>Eragrostis</taxon>
    </lineage>
</organism>
<sequence>MAGYSTNRTQKLDAQRRYTSCFPPTFLFIGLDVAHGYLMVVDADEGFYSKEVVRNDVSAASTQELAKSVCMICNEISCNMKSRQLQDFFNAHTKFSDILDEFWGNLFDLHGNLTENGKIIRLDLLVGLHFKENTQRFPCLSYESGFCDHLKMVNYSSFERILPLLRINNSMHLQEGHCTLPAVVELRNFIMDSFLKKNPNLLSDEKLYFVMENSDSASHSVGMFSNCTSYKDSCPLEELNTMAVLVQKCPSQQLAQKPSQINICFSYNELKGLLLNSFCGCIQSISNLEKSDLLVQRRGGYDEKLIGLAAEMVIFRDVTPKGKFSPSAIIDSSGKMFNICTSVLGCGDSCMFQPCLIISFGVWCICRICELLPLVEEPVILVKYSRVLNRLQGILDSAFLNPVQPVSICPCTDSVPGFRLPDGCQRISVEAALKMLMEVEVAIYGQNCENVHGTGKENLKSVLKSYKCQLSKASSMAGKN</sequence>
<dbReference type="OrthoDB" id="636737at2759"/>
<dbReference type="EMBL" id="RWGY01000011">
    <property type="protein sequence ID" value="TVU29145.1"/>
    <property type="molecule type" value="Genomic_DNA"/>
</dbReference>
<accession>A0A5J9UZU0</accession>
<keyword evidence="2" id="KW-1185">Reference proteome</keyword>